<evidence type="ECO:0000256" key="1">
    <source>
        <dbReference type="SAM" id="MobiDB-lite"/>
    </source>
</evidence>
<organism evidence="2 3">
    <name type="scientific">Streptomyces subrutilus</name>
    <dbReference type="NCBI Taxonomy" id="36818"/>
    <lineage>
        <taxon>Bacteria</taxon>
        <taxon>Bacillati</taxon>
        <taxon>Actinomycetota</taxon>
        <taxon>Actinomycetes</taxon>
        <taxon>Kitasatosporales</taxon>
        <taxon>Streptomycetaceae</taxon>
        <taxon>Streptomyces</taxon>
    </lineage>
</organism>
<dbReference type="RefSeq" id="WP_069922365.1">
    <property type="nucleotide sequence ID" value="NZ_MEHK01000001.1"/>
</dbReference>
<proteinExistence type="predicted"/>
<dbReference type="STRING" id="36818.BGK67_25075"/>
<protein>
    <submittedName>
        <fullName evidence="2">Uncharacterized protein</fullName>
    </submittedName>
</protein>
<evidence type="ECO:0000313" key="2">
    <source>
        <dbReference type="EMBL" id="OEJ34171.1"/>
    </source>
</evidence>
<feature type="region of interest" description="Disordered" evidence="1">
    <location>
        <begin position="56"/>
        <end position="107"/>
    </location>
</feature>
<feature type="region of interest" description="Disordered" evidence="1">
    <location>
        <begin position="1"/>
        <end position="42"/>
    </location>
</feature>
<comment type="caution">
    <text evidence="2">The sequence shown here is derived from an EMBL/GenBank/DDBJ whole genome shotgun (WGS) entry which is preliminary data.</text>
</comment>
<dbReference type="EMBL" id="MEHK01000001">
    <property type="protein sequence ID" value="OEJ34171.1"/>
    <property type="molecule type" value="Genomic_DNA"/>
</dbReference>
<dbReference type="AlphaFoldDB" id="A0A1E5PXF3"/>
<gene>
    <name evidence="2" type="ORF">BGK67_25075</name>
</gene>
<dbReference type="Proteomes" id="UP000095705">
    <property type="component" value="Unassembled WGS sequence"/>
</dbReference>
<feature type="compositionally biased region" description="Pro residues" evidence="1">
    <location>
        <begin position="17"/>
        <end position="35"/>
    </location>
</feature>
<sequence>MDRDLSAHFSAGARSFSPPPPRRAQPSATPSPPPRTVRVNDRAEDVVYAGAWVERIPCPAEDDDEGLEEEFAADWDEDDDGDDDEDDGDDDGAVYTPWGGYDHERGR</sequence>
<keyword evidence="3" id="KW-1185">Reference proteome</keyword>
<name>A0A1E5PXF3_9ACTN</name>
<feature type="compositionally biased region" description="Acidic residues" evidence="1">
    <location>
        <begin position="60"/>
        <end position="92"/>
    </location>
</feature>
<reference evidence="2 3" key="1">
    <citation type="submission" date="2016-08" db="EMBL/GenBank/DDBJ databases">
        <title>The complete genome of Streptomyces subrutilus 10-1-1.</title>
        <authorList>
            <person name="Chen X."/>
        </authorList>
    </citation>
    <scope>NUCLEOTIDE SEQUENCE [LARGE SCALE GENOMIC DNA]</scope>
    <source>
        <strain evidence="2 3">10-1-1</strain>
    </source>
</reference>
<evidence type="ECO:0000313" key="3">
    <source>
        <dbReference type="Proteomes" id="UP000095705"/>
    </source>
</evidence>
<accession>A0A1E5PXF3</accession>